<accession>A0A914CAJ1</accession>
<organism evidence="2 3">
    <name type="scientific">Acrobeloides nanus</name>
    <dbReference type="NCBI Taxonomy" id="290746"/>
    <lineage>
        <taxon>Eukaryota</taxon>
        <taxon>Metazoa</taxon>
        <taxon>Ecdysozoa</taxon>
        <taxon>Nematoda</taxon>
        <taxon>Chromadorea</taxon>
        <taxon>Rhabditida</taxon>
        <taxon>Tylenchina</taxon>
        <taxon>Cephalobomorpha</taxon>
        <taxon>Cephaloboidea</taxon>
        <taxon>Cephalobidae</taxon>
        <taxon>Acrobeloides</taxon>
    </lineage>
</organism>
<sequence>MYFIILQNNPIEASSCGDAAIPYSFEATKTGHPILGCARPSCFGWTANGNALSSFPAFHRVHRKLDGFLRKDEIKDFFLLHRDVDLSGFQNFQPQNARCLKTLKNKCPLSDQWVGGIAPNTNISELPLMLQCCTYEKLVLAEDRGIVIVNSGQIIAGGEVMKDGRQYAFDYISDIVKHIKPDGKISYHVSLHRMPCLPHPYEHTLI</sequence>
<proteinExistence type="predicted"/>
<evidence type="ECO:0000313" key="2">
    <source>
        <dbReference type="Proteomes" id="UP000887540"/>
    </source>
</evidence>
<dbReference type="WBParaSite" id="ACRNAN_Path_726.g2750.t1">
    <property type="protein sequence ID" value="ACRNAN_Path_726.g2750.t1"/>
    <property type="gene ID" value="ACRNAN_Path_726.g2750"/>
</dbReference>
<evidence type="ECO:0000256" key="1">
    <source>
        <dbReference type="ARBA" id="ARBA00022473"/>
    </source>
</evidence>
<keyword evidence="1" id="KW-0217">Developmental protein</keyword>
<dbReference type="PANTHER" id="PTHR46706:SF12">
    <property type="entry name" value="PROTEIN QUA-1-RELATED"/>
    <property type="match status" value="1"/>
</dbReference>
<evidence type="ECO:0000313" key="3">
    <source>
        <dbReference type="WBParaSite" id="ACRNAN_Path_726.g2750.t1"/>
    </source>
</evidence>
<dbReference type="AlphaFoldDB" id="A0A914CAJ1"/>
<reference evidence="3" key="1">
    <citation type="submission" date="2022-11" db="UniProtKB">
        <authorList>
            <consortium name="WormBaseParasite"/>
        </authorList>
    </citation>
    <scope>IDENTIFICATION</scope>
</reference>
<keyword evidence="2" id="KW-1185">Reference proteome</keyword>
<protein>
    <submittedName>
        <fullName evidence="3">Uncharacterized protein</fullName>
    </submittedName>
</protein>
<dbReference type="Proteomes" id="UP000887540">
    <property type="component" value="Unplaced"/>
</dbReference>
<dbReference type="PANTHER" id="PTHR46706">
    <property type="entry name" value="PROTEIN QUA-1-RELATED"/>
    <property type="match status" value="1"/>
</dbReference>
<dbReference type="InterPro" id="IPR052140">
    <property type="entry name" value="Dev_Signal_Hedgehog-like"/>
</dbReference>
<name>A0A914CAJ1_9BILA</name>